<evidence type="ECO:0000313" key="2">
    <source>
        <dbReference type="Proteomes" id="UP001497482"/>
    </source>
</evidence>
<name>A0AAV2JA65_KNICA</name>
<dbReference type="EMBL" id="OZ035833">
    <property type="protein sequence ID" value="CAL1572667.1"/>
    <property type="molecule type" value="Genomic_DNA"/>
</dbReference>
<gene>
    <name evidence="1" type="ORF">KC01_LOCUS4684</name>
</gene>
<organism evidence="1 2">
    <name type="scientific">Knipowitschia caucasica</name>
    <name type="common">Caucasian dwarf goby</name>
    <name type="synonym">Pomatoschistus caucasicus</name>
    <dbReference type="NCBI Taxonomy" id="637954"/>
    <lineage>
        <taxon>Eukaryota</taxon>
        <taxon>Metazoa</taxon>
        <taxon>Chordata</taxon>
        <taxon>Craniata</taxon>
        <taxon>Vertebrata</taxon>
        <taxon>Euteleostomi</taxon>
        <taxon>Actinopterygii</taxon>
        <taxon>Neopterygii</taxon>
        <taxon>Teleostei</taxon>
        <taxon>Neoteleostei</taxon>
        <taxon>Acanthomorphata</taxon>
        <taxon>Gobiaria</taxon>
        <taxon>Gobiiformes</taxon>
        <taxon>Gobioidei</taxon>
        <taxon>Gobiidae</taxon>
        <taxon>Gobiinae</taxon>
        <taxon>Knipowitschia</taxon>
    </lineage>
</organism>
<reference evidence="1 2" key="1">
    <citation type="submission" date="2024-04" db="EMBL/GenBank/DDBJ databases">
        <authorList>
            <person name="Waldvogel A.-M."/>
            <person name="Schoenle A."/>
        </authorList>
    </citation>
    <scope>NUCLEOTIDE SEQUENCE [LARGE SCALE GENOMIC DNA]</scope>
</reference>
<protein>
    <submittedName>
        <fullName evidence="1">Uncharacterized protein</fullName>
    </submittedName>
</protein>
<evidence type="ECO:0000313" key="1">
    <source>
        <dbReference type="EMBL" id="CAL1572667.1"/>
    </source>
</evidence>
<sequence length="142" mass="16453">MYVVLVHSPDEEKYSDFPLLEESENCICAFKADPNPHFIWRPQAMSETHSFSLMENEGGVSAEECVFEYYVWDDVSLALDVGDKVLQLPDLRKSVRFCENMPPINKQRSFQSFEDAEAIVQELWPESGPLQEFKKSDFHINN</sequence>
<accession>A0AAV2JA65</accession>
<keyword evidence="2" id="KW-1185">Reference proteome</keyword>
<dbReference type="AlphaFoldDB" id="A0AAV2JA65"/>
<dbReference type="Proteomes" id="UP001497482">
    <property type="component" value="Chromosome 11"/>
</dbReference>
<proteinExistence type="predicted"/>